<dbReference type="AlphaFoldDB" id="L8HE90"/>
<keyword evidence="2" id="KW-1185">Reference proteome</keyword>
<dbReference type="OrthoDB" id="10260545at2759"/>
<name>L8HE90_ACACF</name>
<reference evidence="1 2" key="1">
    <citation type="journal article" date="2013" name="Genome Biol.">
        <title>Genome of Acanthamoeba castellanii highlights extensive lateral gene transfer and early evolution of tyrosine kinase signaling.</title>
        <authorList>
            <person name="Clarke M."/>
            <person name="Lohan A.J."/>
            <person name="Liu B."/>
            <person name="Lagkouvardos I."/>
            <person name="Roy S."/>
            <person name="Zafar N."/>
            <person name="Bertelli C."/>
            <person name="Schilde C."/>
            <person name="Kianianmomeni A."/>
            <person name="Burglin T.R."/>
            <person name="Frech C."/>
            <person name="Turcotte B."/>
            <person name="Kopec K.O."/>
            <person name="Synnott J.M."/>
            <person name="Choo C."/>
            <person name="Paponov I."/>
            <person name="Finkler A."/>
            <person name="Soon Heng Tan C."/>
            <person name="Hutchins A.P."/>
            <person name="Weinmeier T."/>
            <person name="Rattei T."/>
            <person name="Chu J.S."/>
            <person name="Gimenez G."/>
            <person name="Irimia M."/>
            <person name="Rigden D.J."/>
            <person name="Fitzpatrick D.A."/>
            <person name="Lorenzo-Morales J."/>
            <person name="Bateman A."/>
            <person name="Chiu C.H."/>
            <person name="Tang P."/>
            <person name="Hegemann P."/>
            <person name="Fromm H."/>
            <person name="Raoult D."/>
            <person name="Greub G."/>
            <person name="Miranda-Saavedra D."/>
            <person name="Chen N."/>
            <person name="Nash P."/>
            <person name="Ginger M.L."/>
            <person name="Horn M."/>
            <person name="Schaap P."/>
            <person name="Caler L."/>
            <person name="Loftus B."/>
        </authorList>
    </citation>
    <scope>NUCLEOTIDE SEQUENCE [LARGE SCALE GENOMIC DNA]</scope>
    <source>
        <strain evidence="1 2">Neff</strain>
    </source>
</reference>
<proteinExistence type="predicted"/>
<dbReference type="Proteomes" id="UP000011083">
    <property type="component" value="Unassembled WGS sequence"/>
</dbReference>
<dbReference type="GeneID" id="14924480"/>
<protein>
    <submittedName>
        <fullName evidence="1">AAC-rich mRNA clone AAC4 protein</fullName>
    </submittedName>
</protein>
<evidence type="ECO:0000313" key="2">
    <source>
        <dbReference type="Proteomes" id="UP000011083"/>
    </source>
</evidence>
<evidence type="ECO:0000313" key="1">
    <source>
        <dbReference type="EMBL" id="ELR23500.1"/>
    </source>
</evidence>
<dbReference type="EMBL" id="KB007857">
    <property type="protein sequence ID" value="ELR23500.1"/>
    <property type="molecule type" value="Genomic_DNA"/>
</dbReference>
<dbReference type="RefSeq" id="XP_004353028.1">
    <property type="nucleotide sequence ID" value="XM_004352976.1"/>
</dbReference>
<gene>
    <name evidence="1" type="ORF">ACA1_071210</name>
</gene>
<dbReference type="VEuPathDB" id="AmoebaDB:ACA1_071210"/>
<organism evidence="1 2">
    <name type="scientific">Acanthamoeba castellanii (strain ATCC 30010 / Neff)</name>
    <dbReference type="NCBI Taxonomy" id="1257118"/>
    <lineage>
        <taxon>Eukaryota</taxon>
        <taxon>Amoebozoa</taxon>
        <taxon>Discosea</taxon>
        <taxon>Longamoebia</taxon>
        <taxon>Centramoebida</taxon>
        <taxon>Acanthamoebidae</taxon>
        <taxon>Acanthamoeba</taxon>
    </lineage>
</organism>
<dbReference type="OMA" id="TEMEVDY"/>
<dbReference type="KEGG" id="acan:ACA1_071210"/>
<sequence>MIKEPTVNLFTVPNSLTELSSSSLIGRFVRSSLFVHDKVVGFDQVTLTEGGRRIRDLPNAGGNSVASEVMSFEVLRASYGADLLKTEMELEYFPMGGSITDYSVLLYDLHIGVSVTRAMKYNGTFTEEDGLRILRKKLEGVIQSSRLVMDPFHKQVLHIFAEKEYIADVLEDLYNTSPEITDDIKSSTLVIVTVATNSPWIFYNSCGKAR</sequence>
<accession>L8HE90</accession>